<dbReference type="Proteomes" id="UP000007266">
    <property type="component" value="Linkage group 7"/>
</dbReference>
<dbReference type="PANTHER" id="PTHR46088">
    <property type="entry name" value="TUBULIN--TYROSINE LIGASE-LIKE PROTEIN 12"/>
    <property type="match status" value="1"/>
</dbReference>
<dbReference type="OMA" id="TAPFFYT"/>
<dbReference type="InterPro" id="IPR004344">
    <property type="entry name" value="TTL/TTLL_fam"/>
</dbReference>
<dbReference type="HOGENOM" id="CLU_018324_0_0_1"/>
<dbReference type="InterPro" id="IPR027749">
    <property type="entry name" value="TTLL12"/>
</dbReference>
<dbReference type="STRING" id="7070.D6WTU6"/>
<name>D6WTU6_TRICA</name>
<feature type="domain" description="Tubulin--tyrosine ligase-like protein 12 SET-like" evidence="1">
    <location>
        <begin position="1"/>
        <end position="69"/>
    </location>
</feature>
<reference evidence="2 3" key="1">
    <citation type="journal article" date="2008" name="Nature">
        <title>The genome of the model beetle and pest Tribolium castaneum.</title>
        <authorList>
            <consortium name="Tribolium Genome Sequencing Consortium"/>
            <person name="Richards S."/>
            <person name="Gibbs R.A."/>
            <person name="Weinstock G.M."/>
            <person name="Brown S.J."/>
            <person name="Denell R."/>
            <person name="Beeman R.W."/>
            <person name="Gibbs R."/>
            <person name="Beeman R.W."/>
            <person name="Brown S.J."/>
            <person name="Bucher G."/>
            <person name="Friedrich M."/>
            <person name="Grimmelikhuijzen C.J."/>
            <person name="Klingler M."/>
            <person name="Lorenzen M."/>
            <person name="Richards S."/>
            <person name="Roth S."/>
            <person name="Schroder R."/>
            <person name="Tautz D."/>
            <person name="Zdobnov E.M."/>
            <person name="Muzny D."/>
            <person name="Gibbs R.A."/>
            <person name="Weinstock G.M."/>
            <person name="Attaway T."/>
            <person name="Bell S."/>
            <person name="Buhay C.J."/>
            <person name="Chandrabose M.N."/>
            <person name="Chavez D."/>
            <person name="Clerk-Blankenburg K.P."/>
            <person name="Cree A."/>
            <person name="Dao M."/>
            <person name="Davis C."/>
            <person name="Chacko J."/>
            <person name="Dinh H."/>
            <person name="Dugan-Rocha S."/>
            <person name="Fowler G."/>
            <person name="Garner T.T."/>
            <person name="Garnes J."/>
            <person name="Gnirke A."/>
            <person name="Hawes A."/>
            <person name="Hernandez J."/>
            <person name="Hines S."/>
            <person name="Holder M."/>
            <person name="Hume J."/>
            <person name="Jhangiani S.N."/>
            <person name="Joshi V."/>
            <person name="Khan Z.M."/>
            <person name="Jackson L."/>
            <person name="Kovar C."/>
            <person name="Kowis A."/>
            <person name="Lee S."/>
            <person name="Lewis L.R."/>
            <person name="Margolis J."/>
            <person name="Morgan M."/>
            <person name="Nazareth L.V."/>
            <person name="Nguyen N."/>
            <person name="Okwuonu G."/>
            <person name="Parker D."/>
            <person name="Richards S."/>
            <person name="Ruiz S.J."/>
            <person name="Santibanez J."/>
            <person name="Savard J."/>
            <person name="Scherer S.E."/>
            <person name="Schneider B."/>
            <person name="Sodergren E."/>
            <person name="Tautz D."/>
            <person name="Vattahil S."/>
            <person name="Villasana D."/>
            <person name="White C.S."/>
            <person name="Wright R."/>
            <person name="Park Y."/>
            <person name="Beeman R.W."/>
            <person name="Lord J."/>
            <person name="Oppert B."/>
            <person name="Lorenzen M."/>
            <person name="Brown S."/>
            <person name="Wang L."/>
            <person name="Savard J."/>
            <person name="Tautz D."/>
            <person name="Richards S."/>
            <person name="Weinstock G."/>
            <person name="Gibbs R.A."/>
            <person name="Liu Y."/>
            <person name="Worley K."/>
            <person name="Weinstock G."/>
            <person name="Elsik C.G."/>
            <person name="Reese J.T."/>
            <person name="Elhaik E."/>
            <person name="Landan G."/>
            <person name="Graur D."/>
            <person name="Arensburger P."/>
            <person name="Atkinson P."/>
            <person name="Beeman R.W."/>
            <person name="Beidler J."/>
            <person name="Brown S.J."/>
            <person name="Demuth J.P."/>
            <person name="Drury D.W."/>
            <person name="Du Y.Z."/>
            <person name="Fujiwara H."/>
            <person name="Lorenzen M."/>
            <person name="Maselli V."/>
            <person name="Osanai M."/>
            <person name="Park Y."/>
            <person name="Robertson H.M."/>
            <person name="Tu Z."/>
            <person name="Wang J.J."/>
            <person name="Wang S."/>
            <person name="Richards S."/>
            <person name="Song H."/>
            <person name="Zhang L."/>
            <person name="Sodergren E."/>
            <person name="Werner D."/>
            <person name="Stanke M."/>
            <person name="Morgenstern B."/>
            <person name="Solovyev V."/>
            <person name="Kosarev P."/>
            <person name="Brown G."/>
            <person name="Chen H.C."/>
            <person name="Ermolaeva O."/>
            <person name="Hlavina W."/>
            <person name="Kapustin Y."/>
            <person name="Kiryutin B."/>
            <person name="Kitts P."/>
            <person name="Maglott D."/>
            <person name="Pruitt K."/>
            <person name="Sapojnikov V."/>
            <person name="Souvorov A."/>
            <person name="Mackey A.J."/>
            <person name="Waterhouse R.M."/>
            <person name="Wyder S."/>
            <person name="Zdobnov E.M."/>
            <person name="Zdobnov E.M."/>
            <person name="Wyder S."/>
            <person name="Kriventseva E.V."/>
            <person name="Kadowaki T."/>
            <person name="Bork P."/>
            <person name="Aranda M."/>
            <person name="Bao R."/>
            <person name="Beermann A."/>
            <person name="Berns N."/>
            <person name="Bolognesi R."/>
            <person name="Bonneton F."/>
            <person name="Bopp D."/>
            <person name="Brown S.J."/>
            <person name="Bucher G."/>
            <person name="Butts T."/>
            <person name="Chaumot A."/>
            <person name="Denell R.E."/>
            <person name="Ferrier D.E."/>
            <person name="Friedrich M."/>
            <person name="Gordon C.M."/>
            <person name="Jindra M."/>
            <person name="Klingler M."/>
            <person name="Lan Q."/>
            <person name="Lattorff H.M."/>
            <person name="Laudet V."/>
            <person name="von Levetsow C."/>
            <person name="Liu Z."/>
            <person name="Lutz R."/>
            <person name="Lynch J.A."/>
            <person name="da Fonseca R.N."/>
            <person name="Posnien N."/>
            <person name="Reuter R."/>
            <person name="Roth S."/>
            <person name="Savard J."/>
            <person name="Schinko J.B."/>
            <person name="Schmitt C."/>
            <person name="Schoppmeier M."/>
            <person name="Schroder R."/>
            <person name="Shippy T.D."/>
            <person name="Simonnet F."/>
            <person name="Marques-Souza H."/>
            <person name="Tautz D."/>
            <person name="Tomoyasu Y."/>
            <person name="Trauner J."/>
            <person name="Van der Zee M."/>
            <person name="Vervoort M."/>
            <person name="Wittkopp N."/>
            <person name="Wimmer E.A."/>
            <person name="Yang X."/>
            <person name="Jones A.K."/>
            <person name="Sattelle D.B."/>
            <person name="Ebert P.R."/>
            <person name="Nelson D."/>
            <person name="Scott J.G."/>
            <person name="Beeman R.W."/>
            <person name="Muthukrishnan S."/>
            <person name="Kramer K.J."/>
            <person name="Arakane Y."/>
            <person name="Beeman R.W."/>
            <person name="Zhu Q."/>
            <person name="Hogenkamp D."/>
            <person name="Dixit R."/>
            <person name="Oppert B."/>
            <person name="Jiang H."/>
            <person name="Zou Z."/>
            <person name="Marshall J."/>
            <person name="Elpidina E."/>
            <person name="Vinokurov K."/>
            <person name="Oppert C."/>
            <person name="Zou Z."/>
            <person name="Evans J."/>
            <person name="Lu Z."/>
            <person name="Zhao P."/>
            <person name="Sumathipala N."/>
            <person name="Altincicek B."/>
            <person name="Vilcinskas A."/>
            <person name="Williams M."/>
            <person name="Hultmark D."/>
            <person name="Hetru C."/>
            <person name="Jiang H."/>
            <person name="Grimmelikhuijzen C.J."/>
            <person name="Hauser F."/>
            <person name="Cazzamali G."/>
            <person name="Williamson M."/>
            <person name="Park Y."/>
            <person name="Li B."/>
            <person name="Tanaka Y."/>
            <person name="Predel R."/>
            <person name="Neupert S."/>
            <person name="Schachtner J."/>
            <person name="Verleyen P."/>
            <person name="Raible F."/>
            <person name="Bork P."/>
            <person name="Friedrich M."/>
            <person name="Walden K.K."/>
            <person name="Robertson H.M."/>
            <person name="Angeli S."/>
            <person name="Foret S."/>
            <person name="Bucher G."/>
            <person name="Schuetz S."/>
            <person name="Maleszka R."/>
            <person name="Wimmer E.A."/>
            <person name="Beeman R.W."/>
            <person name="Lorenzen M."/>
            <person name="Tomoyasu Y."/>
            <person name="Miller S.C."/>
            <person name="Grossmann D."/>
            <person name="Bucher G."/>
        </authorList>
    </citation>
    <scope>NUCLEOTIDE SEQUENCE [LARGE SCALE GENOMIC DNA]</scope>
    <source>
        <strain evidence="2 3">Georgia GA2</strain>
    </source>
</reference>
<dbReference type="EMBL" id="KQ971352">
    <property type="protein sequence ID" value="EFA07333.2"/>
    <property type="molecule type" value="Genomic_DNA"/>
</dbReference>
<dbReference type="InParanoid" id="D6WTU6"/>
<dbReference type="AlphaFoldDB" id="D6WTU6"/>
<accession>D6WTU6</accession>
<evidence type="ECO:0000259" key="1">
    <source>
        <dbReference type="Pfam" id="PF25556"/>
    </source>
</evidence>
<evidence type="ECO:0000313" key="3">
    <source>
        <dbReference type="Proteomes" id="UP000007266"/>
    </source>
</evidence>
<dbReference type="FunCoup" id="D6WTU6">
    <property type="interactions" value="1423"/>
</dbReference>
<dbReference type="Pfam" id="PF03133">
    <property type="entry name" value="TTL"/>
    <property type="match status" value="1"/>
</dbReference>
<dbReference type="eggNOG" id="KOG2155">
    <property type="taxonomic scope" value="Eukaryota"/>
</dbReference>
<protein>
    <submittedName>
        <fullName evidence="2">Tubulin--tyrosine ligase-like protein 12</fullName>
    </submittedName>
</protein>
<proteinExistence type="predicted"/>
<dbReference type="PROSITE" id="PS51221">
    <property type="entry name" value="TTL"/>
    <property type="match status" value="1"/>
</dbReference>
<dbReference type="GO" id="GO:0016874">
    <property type="term" value="F:ligase activity"/>
    <property type="evidence" value="ECO:0007669"/>
    <property type="project" value="UniProtKB-KW"/>
</dbReference>
<dbReference type="Pfam" id="PF25556">
    <property type="entry name" value="SET_TTL"/>
    <property type="match status" value="1"/>
</dbReference>
<dbReference type="PANTHER" id="PTHR46088:SF1">
    <property type="entry name" value="TUBULIN--TYROSINE LIGASE-LIKE PROTEIN 12"/>
    <property type="match status" value="1"/>
</dbReference>
<sequence length="422" mass="49625">MDEIGSAVMHSETPNCRVVPFVHVDAQITYSLLFPISDVSEEDFIFADFAEGVQDLVQKRAALLPWVPHEFDLSFEPEMPGPDYYLSGHVEESLPDLKQLNRKKPQEKYKVFTEYSLVRDFLTDERFEFVDDEDTAEILWLTRHFKDYSKLSETPQKFVNQFPFEYVLTIKDLLCLTCRKAARARNQSMEAAKWFPVTYNLRTEIGHFVSYFQKHKNRENFWIIKPYNLARSLDIHITDNLNYIMRLPATGPKIAQKYISNPVLFERPECGPVKFDIRYVILLKSVKPLKAYVYREFFVRFANKSFELKDFHDFEKHFTVMNYDENVQLKHMLCSEFRIFWEQQYPNFDWDSVQKLILGVLRNVLEGAVKDEPPCGVAHSPQSRALYAADLMLEWGESRDIQPKLLEINWTPDCQRASAVFG</sequence>
<gene>
    <name evidence="2" type="primary">AUGUSTUS-3.0.2_15929</name>
    <name evidence="2" type="ORF">TcasGA2_TC015929</name>
</gene>
<keyword evidence="2" id="KW-0436">Ligase</keyword>
<organism evidence="2 3">
    <name type="scientific">Tribolium castaneum</name>
    <name type="common">Red flour beetle</name>
    <dbReference type="NCBI Taxonomy" id="7070"/>
    <lineage>
        <taxon>Eukaryota</taxon>
        <taxon>Metazoa</taxon>
        <taxon>Ecdysozoa</taxon>
        <taxon>Arthropoda</taxon>
        <taxon>Hexapoda</taxon>
        <taxon>Insecta</taxon>
        <taxon>Pterygota</taxon>
        <taxon>Neoptera</taxon>
        <taxon>Endopterygota</taxon>
        <taxon>Coleoptera</taxon>
        <taxon>Polyphaga</taxon>
        <taxon>Cucujiformia</taxon>
        <taxon>Tenebrionidae</taxon>
        <taxon>Tenebrionidae incertae sedis</taxon>
        <taxon>Tribolium</taxon>
    </lineage>
</organism>
<dbReference type="Gene3D" id="3.30.470.20">
    <property type="entry name" value="ATP-grasp fold, B domain"/>
    <property type="match status" value="1"/>
</dbReference>
<evidence type="ECO:0000313" key="2">
    <source>
        <dbReference type="EMBL" id="EFA07333.2"/>
    </source>
</evidence>
<dbReference type="InterPro" id="IPR057954">
    <property type="entry name" value="SET_TTL12"/>
</dbReference>
<reference evidence="2 3" key="2">
    <citation type="journal article" date="2010" name="Nucleic Acids Res.">
        <title>BeetleBase in 2010: revisions to provide comprehensive genomic information for Tribolium castaneum.</title>
        <authorList>
            <person name="Kim H.S."/>
            <person name="Murphy T."/>
            <person name="Xia J."/>
            <person name="Caragea D."/>
            <person name="Park Y."/>
            <person name="Beeman R.W."/>
            <person name="Lorenzen M.D."/>
            <person name="Butcher S."/>
            <person name="Manak J.R."/>
            <person name="Brown S.J."/>
        </authorList>
    </citation>
    <scope>GENOME REANNOTATION</scope>
    <source>
        <strain evidence="2 3">Georgia GA2</strain>
    </source>
</reference>
<keyword evidence="3" id="KW-1185">Reference proteome</keyword>